<protein>
    <submittedName>
        <fullName evidence="1">Replication protein A 70 kDa DNA-binding subunit B-like</fullName>
    </submittedName>
</protein>
<sequence length="299" mass="33475">MSQFNVVSASNSFRPTSHEYKLNFMFQTRVALADDDGSIHHFGFSFVEAQRIISGELDPNILVVHQSSPNDSKNKLVTVDIEDAAKTKMGITLWGSYADQIVNFVSKGSQGPVVIVCQFCKIKEYAGTRSLFNSMHATRILINSEVEEITQFHEGLIPEDRNTPFNPVVGRALLTTSPIEASFSRIANLTIFDRDAFNYLGITAIGLGAESVKNVEDNDEWPKKLDSFVSKKFIFKVGIKVLDWNAFTSLTVQKMTEDPTILDKYSIHRLPQIDLTSVMDDLTTPDMNKSKQLLRGDGR</sequence>
<dbReference type="Proteomes" id="UP000634136">
    <property type="component" value="Unassembled WGS sequence"/>
</dbReference>
<dbReference type="SUPFAM" id="SSF50249">
    <property type="entry name" value="Nucleic acid-binding proteins"/>
    <property type="match status" value="1"/>
</dbReference>
<proteinExistence type="predicted"/>
<dbReference type="CDD" id="cd04481">
    <property type="entry name" value="RPA1_DBD_B_like"/>
    <property type="match status" value="1"/>
</dbReference>
<evidence type="ECO:0000313" key="2">
    <source>
        <dbReference type="Proteomes" id="UP000634136"/>
    </source>
</evidence>
<organism evidence="1 2">
    <name type="scientific">Senna tora</name>
    <dbReference type="NCBI Taxonomy" id="362788"/>
    <lineage>
        <taxon>Eukaryota</taxon>
        <taxon>Viridiplantae</taxon>
        <taxon>Streptophyta</taxon>
        <taxon>Embryophyta</taxon>
        <taxon>Tracheophyta</taxon>
        <taxon>Spermatophyta</taxon>
        <taxon>Magnoliopsida</taxon>
        <taxon>eudicotyledons</taxon>
        <taxon>Gunneridae</taxon>
        <taxon>Pentapetalae</taxon>
        <taxon>rosids</taxon>
        <taxon>fabids</taxon>
        <taxon>Fabales</taxon>
        <taxon>Fabaceae</taxon>
        <taxon>Caesalpinioideae</taxon>
        <taxon>Cassia clade</taxon>
        <taxon>Senna</taxon>
    </lineage>
</organism>
<dbReference type="OrthoDB" id="10345717at2759"/>
<comment type="caution">
    <text evidence="1">The sequence shown here is derived from an EMBL/GenBank/DDBJ whole genome shotgun (WGS) entry which is preliminary data.</text>
</comment>
<reference evidence="1" key="1">
    <citation type="submission" date="2020-09" db="EMBL/GenBank/DDBJ databases">
        <title>Genome-Enabled Discovery of Anthraquinone Biosynthesis in Senna tora.</title>
        <authorList>
            <person name="Kang S.-H."/>
            <person name="Pandey R.P."/>
            <person name="Lee C.-M."/>
            <person name="Sim J.-S."/>
            <person name="Jeong J.-T."/>
            <person name="Choi B.-S."/>
            <person name="Jung M."/>
            <person name="Ginzburg D."/>
            <person name="Zhao K."/>
            <person name="Won S.Y."/>
            <person name="Oh T.-J."/>
            <person name="Yu Y."/>
            <person name="Kim N.-H."/>
            <person name="Lee O.R."/>
            <person name="Lee T.-H."/>
            <person name="Bashyal P."/>
            <person name="Kim T.-S."/>
            <person name="Lee W.-H."/>
            <person name="Kawkins C."/>
            <person name="Kim C.-K."/>
            <person name="Kim J.S."/>
            <person name="Ahn B.O."/>
            <person name="Rhee S.Y."/>
            <person name="Sohng J.K."/>
        </authorList>
    </citation>
    <scope>NUCLEOTIDE SEQUENCE</scope>
    <source>
        <tissue evidence="1">Leaf</tissue>
    </source>
</reference>
<dbReference type="InterPro" id="IPR012340">
    <property type="entry name" value="NA-bd_OB-fold"/>
</dbReference>
<accession>A0A834WJD4</accession>
<dbReference type="EMBL" id="JAAIUW010000006">
    <property type="protein sequence ID" value="KAF7825037.1"/>
    <property type="molecule type" value="Genomic_DNA"/>
</dbReference>
<name>A0A834WJD4_9FABA</name>
<keyword evidence="1" id="KW-0238">DNA-binding</keyword>
<gene>
    <name evidence="1" type="ORF">G2W53_016201</name>
</gene>
<keyword evidence="2" id="KW-1185">Reference proteome</keyword>
<dbReference type="AlphaFoldDB" id="A0A834WJD4"/>
<evidence type="ECO:0000313" key="1">
    <source>
        <dbReference type="EMBL" id="KAF7825037.1"/>
    </source>
</evidence>
<dbReference type="GO" id="GO:0003677">
    <property type="term" value="F:DNA binding"/>
    <property type="evidence" value="ECO:0007669"/>
    <property type="project" value="UniProtKB-KW"/>
</dbReference>
<dbReference type="Gene3D" id="2.40.50.140">
    <property type="entry name" value="Nucleic acid-binding proteins"/>
    <property type="match status" value="2"/>
</dbReference>